<dbReference type="GO" id="GO:0034244">
    <property type="term" value="P:negative regulation of transcription elongation by RNA polymerase II"/>
    <property type="evidence" value="ECO:0007669"/>
    <property type="project" value="InterPro"/>
</dbReference>
<dbReference type="PANTHER" id="PTHR33304">
    <property type="match status" value="1"/>
</dbReference>
<evidence type="ECO:0000256" key="3">
    <source>
        <dbReference type="ARBA" id="ARBA00022833"/>
    </source>
</evidence>
<protein>
    <recommendedName>
        <fullName evidence="6">AIPP2-like SPOC-like domain-containing protein</fullName>
    </recommendedName>
</protein>
<keyword evidence="5" id="KW-0804">Transcription</keyword>
<evidence type="ECO:0000256" key="2">
    <source>
        <dbReference type="ARBA" id="ARBA00022771"/>
    </source>
</evidence>
<keyword evidence="8" id="KW-1185">Reference proteome</keyword>
<keyword evidence="3" id="KW-0862">Zinc</keyword>
<feature type="domain" description="AIPP2-like SPOC-like" evidence="6">
    <location>
        <begin position="206"/>
        <end position="330"/>
    </location>
</feature>
<dbReference type="PANTHER" id="PTHR33304:SF36">
    <property type="entry name" value="GB|AAF26970.1-RELATED"/>
    <property type="match status" value="1"/>
</dbReference>
<evidence type="ECO:0000313" key="7">
    <source>
        <dbReference type="EMBL" id="KAK7816106.1"/>
    </source>
</evidence>
<keyword evidence="2" id="KW-0863">Zinc-finger</keyword>
<evidence type="ECO:0000313" key="8">
    <source>
        <dbReference type="Proteomes" id="UP000237347"/>
    </source>
</evidence>
<dbReference type="InterPro" id="IPR056280">
    <property type="entry name" value="AIPP2-like_SPOC"/>
</dbReference>
<comment type="caution">
    <text evidence="7">The sequence shown here is derived from an EMBL/GenBank/DDBJ whole genome shotgun (WGS) entry which is preliminary data.</text>
</comment>
<dbReference type="AlphaFoldDB" id="A0AAW0IPJ0"/>
<accession>A0AAW0IPJ0</accession>
<dbReference type="EMBL" id="PKMF04000957">
    <property type="protein sequence ID" value="KAK7816106.1"/>
    <property type="molecule type" value="Genomic_DNA"/>
</dbReference>
<name>A0AAW0IPJ0_QUESU</name>
<keyword evidence="4" id="KW-0805">Transcription regulation</keyword>
<dbReference type="Proteomes" id="UP000237347">
    <property type="component" value="Unassembled WGS sequence"/>
</dbReference>
<reference evidence="7 8" key="1">
    <citation type="journal article" date="2018" name="Sci. Data">
        <title>The draft genome sequence of cork oak.</title>
        <authorList>
            <person name="Ramos A.M."/>
            <person name="Usie A."/>
            <person name="Barbosa P."/>
            <person name="Barros P.M."/>
            <person name="Capote T."/>
            <person name="Chaves I."/>
            <person name="Simoes F."/>
            <person name="Abreu I."/>
            <person name="Carrasquinho I."/>
            <person name="Faro C."/>
            <person name="Guimaraes J.B."/>
            <person name="Mendonca D."/>
            <person name="Nobrega F."/>
            <person name="Rodrigues L."/>
            <person name="Saibo N.J.M."/>
            <person name="Varela M.C."/>
            <person name="Egas C."/>
            <person name="Matos J."/>
            <person name="Miguel C.M."/>
            <person name="Oliveira M.M."/>
            <person name="Ricardo C.P."/>
            <person name="Goncalves S."/>
        </authorList>
    </citation>
    <scope>NUCLEOTIDE SEQUENCE [LARGE SCALE GENOMIC DNA]</scope>
    <source>
        <strain evidence="8">cv. HL8</strain>
    </source>
</reference>
<dbReference type="GO" id="GO:0140566">
    <property type="term" value="F:histone reader activity"/>
    <property type="evidence" value="ECO:0007669"/>
    <property type="project" value="InterPro"/>
</dbReference>
<dbReference type="GO" id="GO:0008270">
    <property type="term" value="F:zinc ion binding"/>
    <property type="evidence" value="ECO:0007669"/>
    <property type="project" value="UniProtKB-KW"/>
</dbReference>
<evidence type="ECO:0000256" key="4">
    <source>
        <dbReference type="ARBA" id="ARBA00023015"/>
    </source>
</evidence>
<organism evidence="7 8">
    <name type="scientific">Quercus suber</name>
    <name type="common">Cork oak</name>
    <dbReference type="NCBI Taxonomy" id="58331"/>
    <lineage>
        <taxon>Eukaryota</taxon>
        <taxon>Viridiplantae</taxon>
        <taxon>Streptophyta</taxon>
        <taxon>Embryophyta</taxon>
        <taxon>Tracheophyta</taxon>
        <taxon>Spermatophyta</taxon>
        <taxon>Magnoliopsida</taxon>
        <taxon>eudicotyledons</taxon>
        <taxon>Gunneridae</taxon>
        <taxon>Pentapetalae</taxon>
        <taxon>rosids</taxon>
        <taxon>fabids</taxon>
        <taxon>Fagales</taxon>
        <taxon>Fagaceae</taxon>
        <taxon>Quercus</taxon>
    </lineage>
</organism>
<dbReference type="Pfam" id="PF23121">
    <property type="entry name" value="SPOC_AIPP2"/>
    <property type="match status" value="1"/>
</dbReference>
<evidence type="ECO:0000259" key="6">
    <source>
        <dbReference type="Pfam" id="PF23121"/>
    </source>
</evidence>
<evidence type="ECO:0000256" key="5">
    <source>
        <dbReference type="ARBA" id="ARBA00023163"/>
    </source>
</evidence>
<evidence type="ECO:0000256" key="1">
    <source>
        <dbReference type="ARBA" id="ARBA00022723"/>
    </source>
</evidence>
<keyword evidence="1" id="KW-0479">Metal-binding</keyword>
<sequence length="392" mass="44200">MSGNEALLDCKKELVIEKVDALIRDTKIQKNEKVDALVPDKKIQKNTVMSGNEALLASKMGRVIEKVDALIPDKKIQKNMVMSGNEALLASKMGRVIEKVDALIPDTKIQKNMVMSGNEALLASKKELLIEKVDAPFSYSKIPKNEKVDALIPDTEIQKNTRQSTWRPIPKAFYIFTKFSLPSFFRGSILVAAKPGDIYRGLLAQTGDIYRGLRAQPPRTVSGRAYELSLRLPLTLRVMLLPRSQIWADLFQNDYPDLNDIALYFSPDDKIERSKESISCLSELMEDENVILRIRIEGVDLLIFTSKQLHVDSQNAIARLEAGYVLWGIFLPVRDNQTQEPARVESSIRVASTSVIDKYRHFLGDIKAGSEPFSLRTKTSPNCIYTKSKLRE</sequence>
<proteinExistence type="predicted"/>
<dbReference type="InterPro" id="IPR049914">
    <property type="entry name" value="PHD1-3/5-6"/>
</dbReference>
<gene>
    <name evidence="7" type="ORF">CFP56_000735</name>
</gene>